<comment type="caution">
    <text evidence="1">The sequence shown here is derived from an EMBL/GenBank/DDBJ whole genome shotgun (WGS) entry which is preliminary data.</text>
</comment>
<name>A0A9P6YDD1_RHIOR</name>
<dbReference type="SUPFAM" id="SSF50370">
    <property type="entry name" value="Ricin B-like lectins"/>
    <property type="match status" value="1"/>
</dbReference>
<dbReference type="PROSITE" id="PS50231">
    <property type="entry name" value="RICIN_B_LECTIN"/>
    <property type="match status" value="1"/>
</dbReference>
<accession>A0A9P6YDD1</accession>
<evidence type="ECO:0008006" key="3">
    <source>
        <dbReference type="Google" id="ProtNLM"/>
    </source>
</evidence>
<proteinExistence type="predicted"/>
<sequence length="314" mass="35753">MTPTDYFYIRSVSTGNVVCSVKDQDPLRSQVMVTPPTLSDSELWYWKDQFIVNKANDLVLDIRKGRLRLIEDTEICLYHPKPLEEAHNQLWGIRNDAVDAYGKRMEGSYIYSLASNEWVLDIQVAENNSQKLVLFPLQPIDNDNQRWIIVPEGKLELTKNTETSYFSLEQDTINTPPPSTTPSPTYPFSSTDVNQFPQGLTPAKRGSHSAIFSIEAFKDYHNRVYGSQEANISDKGIAMATAYHIFQNWKLDQIAHDFISTSGDVRSRLQLLTQKEVSKLLSNSALYSNNHKENTISLSSRLIIQLYDQTPISP</sequence>
<dbReference type="EMBL" id="JAANIT010000726">
    <property type="protein sequence ID" value="KAG1544960.1"/>
    <property type="molecule type" value="Genomic_DNA"/>
</dbReference>
<dbReference type="Proteomes" id="UP000717996">
    <property type="component" value="Unassembled WGS sequence"/>
</dbReference>
<protein>
    <recommendedName>
        <fullName evidence="3">Ricin B lectin domain-containing protein</fullName>
    </recommendedName>
</protein>
<reference evidence="1" key="1">
    <citation type="journal article" date="2020" name="Microb. Genom.">
        <title>Genetic diversity of clinical and environmental Mucorales isolates obtained from an investigation of mucormycosis cases among solid organ transplant recipients.</title>
        <authorList>
            <person name="Nguyen M.H."/>
            <person name="Kaul D."/>
            <person name="Muto C."/>
            <person name="Cheng S.J."/>
            <person name="Richter R.A."/>
            <person name="Bruno V.M."/>
            <person name="Liu G."/>
            <person name="Beyhan S."/>
            <person name="Sundermann A.J."/>
            <person name="Mounaud S."/>
            <person name="Pasculle A.W."/>
            <person name="Nierman W.C."/>
            <person name="Driscoll E."/>
            <person name="Cumbie R."/>
            <person name="Clancy C.J."/>
            <person name="Dupont C.L."/>
        </authorList>
    </citation>
    <scope>NUCLEOTIDE SEQUENCE</scope>
    <source>
        <strain evidence="1">GL16</strain>
    </source>
</reference>
<dbReference type="InterPro" id="IPR035992">
    <property type="entry name" value="Ricin_B-like_lectins"/>
</dbReference>
<dbReference type="CDD" id="cd23454">
    <property type="entry name" value="beta-trefoil_Ricin_GllA-1"/>
    <property type="match status" value="1"/>
</dbReference>
<evidence type="ECO:0000313" key="2">
    <source>
        <dbReference type="Proteomes" id="UP000717996"/>
    </source>
</evidence>
<evidence type="ECO:0000313" key="1">
    <source>
        <dbReference type="EMBL" id="KAG1544960.1"/>
    </source>
</evidence>
<dbReference type="AlphaFoldDB" id="A0A9P6YDD1"/>
<dbReference type="OrthoDB" id="2345540at2759"/>
<dbReference type="Gene3D" id="2.80.10.50">
    <property type="match status" value="1"/>
</dbReference>
<gene>
    <name evidence="1" type="ORF">G6F51_005745</name>
</gene>
<organism evidence="1 2">
    <name type="scientific">Rhizopus oryzae</name>
    <name type="common">Mucormycosis agent</name>
    <name type="synonym">Rhizopus arrhizus var. delemar</name>
    <dbReference type="NCBI Taxonomy" id="64495"/>
    <lineage>
        <taxon>Eukaryota</taxon>
        <taxon>Fungi</taxon>
        <taxon>Fungi incertae sedis</taxon>
        <taxon>Mucoromycota</taxon>
        <taxon>Mucoromycotina</taxon>
        <taxon>Mucoromycetes</taxon>
        <taxon>Mucorales</taxon>
        <taxon>Mucorineae</taxon>
        <taxon>Rhizopodaceae</taxon>
        <taxon>Rhizopus</taxon>
    </lineage>
</organism>